<keyword evidence="3" id="KW-0808">Transferase</keyword>
<keyword evidence="2" id="KW-0820">tRNA-binding</keyword>
<name>A0A6J6VR05_9ZZZZ</name>
<dbReference type="EMBL" id="CAEZZX010000033">
    <property type="protein sequence ID" value="CAB4773218.1"/>
    <property type="molecule type" value="Genomic_DNA"/>
</dbReference>
<dbReference type="NCBIfam" id="NF001138">
    <property type="entry name" value="PRK00143.1"/>
    <property type="match status" value="1"/>
</dbReference>
<dbReference type="Pfam" id="PF20259">
    <property type="entry name" value="tRNA_Me_trans_M"/>
    <property type="match status" value="1"/>
</dbReference>
<dbReference type="InterPro" id="IPR014729">
    <property type="entry name" value="Rossmann-like_a/b/a_fold"/>
</dbReference>
<protein>
    <submittedName>
        <fullName evidence="11">Unannotated protein</fullName>
    </submittedName>
</protein>
<dbReference type="Gene3D" id="2.30.30.280">
    <property type="entry name" value="Adenine nucleotide alpha hydrolases-like domains"/>
    <property type="match status" value="1"/>
</dbReference>
<keyword evidence="6" id="KW-0067">ATP-binding</keyword>
<evidence type="ECO:0000256" key="6">
    <source>
        <dbReference type="ARBA" id="ARBA00022840"/>
    </source>
</evidence>
<evidence type="ECO:0000259" key="9">
    <source>
        <dbReference type="Pfam" id="PF20258"/>
    </source>
</evidence>
<dbReference type="PANTHER" id="PTHR11933">
    <property type="entry name" value="TRNA 5-METHYLAMINOMETHYL-2-THIOURIDYLATE -METHYLTRANSFERASE"/>
    <property type="match status" value="1"/>
</dbReference>
<gene>
    <name evidence="11" type="ORF">UFOPK2938_00268</name>
</gene>
<dbReference type="InterPro" id="IPR004506">
    <property type="entry name" value="MnmA-like"/>
</dbReference>
<accession>A0A6J6VR05</accession>
<reference evidence="11" key="1">
    <citation type="submission" date="2020-05" db="EMBL/GenBank/DDBJ databases">
        <authorList>
            <person name="Chiriac C."/>
            <person name="Salcher M."/>
            <person name="Ghai R."/>
            <person name="Kavagutti S V."/>
        </authorList>
    </citation>
    <scope>NUCLEOTIDE SEQUENCE</scope>
</reference>
<proteinExistence type="inferred from homology"/>
<keyword evidence="8" id="KW-1015">Disulfide bond</keyword>
<dbReference type="Gene3D" id="3.40.50.620">
    <property type="entry name" value="HUPs"/>
    <property type="match status" value="1"/>
</dbReference>
<dbReference type="InterPro" id="IPR046884">
    <property type="entry name" value="MnmA-like_central"/>
</dbReference>
<dbReference type="FunFam" id="3.40.50.620:FF:000057">
    <property type="entry name" value="tRNA-specific 2-thiouridylase MnmA"/>
    <property type="match status" value="1"/>
</dbReference>
<evidence type="ECO:0000256" key="2">
    <source>
        <dbReference type="ARBA" id="ARBA00022555"/>
    </source>
</evidence>
<keyword evidence="7" id="KW-0694">RNA-binding</keyword>
<dbReference type="GO" id="GO:0016783">
    <property type="term" value="F:sulfurtransferase activity"/>
    <property type="evidence" value="ECO:0007669"/>
    <property type="project" value="InterPro"/>
</dbReference>
<dbReference type="GO" id="GO:0005524">
    <property type="term" value="F:ATP binding"/>
    <property type="evidence" value="ECO:0007669"/>
    <property type="project" value="UniProtKB-KW"/>
</dbReference>
<evidence type="ECO:0000256" key="1">
    <source>
        <dbReference type="ARBA" id="ARBA00022490"/>
    </source>
</evidence>
<dbReference type="SUPFAM" id="SSF52402">
    <property type="entry name" value="Adenine nucleotide alpha hydrolases-like"/>
    <property type="match status" value="1"/>
</dbReference>
<dbReference type="Pfam" id="PF03054">
    <property type="entry name" value="tRNA_Me_trans"/>
    <property type="match status" value="1"/>
</dbReference>
<evidence type="ECO:0000256" key="5">
    <source>
        <dbReference type="ARBA" id="ARBA00022741"/>
    </source>
</evidence>
<keyword evidence="5" id="KW-0547">Nucleotide-binding</keyword>
<dbReference type="InterPro" id="IPR046885">
    <property type="entry name" value="MnmA-like_C"/>
</dbReference>
<keyword evidence="4" id="KW-0819">tRNA processing</keyword>
<dbReference type="GO" id="GO:0002143">
    <property type="term" value="P:tRNA wobble position uridine thiolation"/>
    <property type="evidence" value="ECO:0007669"/>
    <property type="project" value="TreeGrafter"/>
</dbReference>
<evidence type="ECO:0000256" key="4">
    <source>
        <dbReference type="ARBA" id="ARBA00022694"/>
    </source>
</evidence>
<evidence type="ECO:0000256" key="7">
    <source>
        <dbReference type="ARBA" id="ARBA00022884"/>
    </source>
</evidence>
<dbReference type="CDD" id="cd01998">
    <property type="entry name" value="MnmA_TRMU-like"/>
    <property type="match status" value="1"/>
</dbReference>
<keyword evidence="1" id="KW-0963">Cytoplasm</keyword>
<evidence type="ECO:0000256" key="8">
    <source>
        <dbReference type="ARBA" id="ARBA00023157"/>
    </source>
</evidence>
<dbReference type="HAMAP" id="MF_00144">
    <property type="entry name" value="tRNA_thiouridyl_MnmA"/>
    <property type="match status" value="1"/>
</dbReference>
<dbReference type="NCBIfam" id="TIGR00420">
    <property type="entry name" value="trmU"/>
    <property type="match status" value="1"/>
</dbReference>
<dbReference type="GO" id="GO:0000049">
    <property type="term" value="F:tRNA binding"/>
    <property type="evidence" value="ECO:0007669"/>
    <property type="project" value="UniProtKB-KW"/>
</dbReference>
<feature type="domain" description="tRNA-specific 2-thiouridylase MnmA-like central" evidence="10">
    <location>
        <begin position="213"/>
        <end position="278"/>
    </location>
</feature>
<dbReference type="AlphaFoldDB" id="A0A6J6VR05"/>
<dbReference type="Gene3D" id="2.40.30.10">
    <property type="entry name" value="Translation factors"/>
    <property type="match status" value="1"/>
</dbReference>
<dbReference type="Pfam" id="PF20258">
    <property type="entry name" value="tRNA_Me_trans_C"/>
    <property type="match status" value="1"/>
</dbReference>
<organism evidence="11">
    <name type="scientific">freshwater metagenome</name>
    <dbReference type="NCBI Taxonomy" id="449393"/>
    <lineage>
        <taxon>unclassified sequences</taxon>
        <taxon>metagenomes</taxon>
        <taxon>ecological metagenomes</taxon>
    </lineage>
</organism>
<feature type="domain" description="tRNA-specific 2-thiouridylase MnmA-like C-terminal" evidence="9">
    <location>
        <begin position="304"/>
        <end position="359"/>
    </location>
</feature>
<dbReference type="PANTHER" id="PTHR11933:SF5">
    <property type="entry name" value="MITOCHONDRIAL TRNA-SPECIFIC 2-THIOURIDYLASE 1"/>
    <property type="match status" value="1"/>
</dbReference>
<dbReference type="InterPro" id="IPR023382">
    <property type="entry name" value="MnmA-like_central_sf"/>
</dbReference>
<sequence>MRESVPMKVVAALSGGVDSAVAAARAVDAGHEVVGVHLALSASRETHRVGSRGCCTLEDARDARRIADVLGIPFYVWDLSEEFRREVVDDFIAEYQAGRTPNPCIRCNESIKFSAVLNKARGLGFDAVCTGHYARIENDEAGGLVLKRGVDPKKDQSYVLGVLSEQDLSQSLFPLGDSTKDQVRREASERGLLVADKSDSYDVCFIPDGDTGAFLRSELGDQPGEIVDESGAVVGEHQGAFAFTVGQRRGLALGDPADDGRARFVLSIEPINNKVVVGPRESLAVQRLDLETAIALKDVDPDGIEVQWRAHGSPAAARAVINTQGVVDAVELRDVAYGIAAGQELVMFVGDRVVGSARIRSAAR</sequence>
<evidence type="ECO:0000256" key="3">
    <source>
        <dbReference type="ARBA" id="ARBA00022679"/>
    </source>
</evidence>
<evidence type="ECO:0000313" key="11">
    <source>
        <dbReference type="EMBL" id="CAB4773218.1"/>
    </source>
</evidence>
<evidence type="ECO:0000259" key="10">
    <source>
        <dbReference type="Pfam" id="PF20259"/>
    </source>
</evidence>